<accession>A0A8T0F8W1</accession>
<dbReference type="EMBL" id="JABXBU010000030">
    <property type="protein sequence ID" value="KAF8785433.1"/>
    <property type="molecule type" value="Genomic_DNA"/>
</dbReference>
<sequence length="177" mass="20422">MEFSSPSPTTYMENQSPDIIPRGRVPIIPALVPFSRSYDMHGLQWDYSFTPGHHTGDKWKPRKLKSIDLPYQSLELLLETTEYNESVDVWSVKCIFAQLLLKRQLFPRNETGNVLEGWSFHPSPTTYLEDQSPDIIPRGRVPGYTPRHWVPISVASYDMHGLQWDYSFTPGQHTGDK</sequence>
<gene>
    <name evidence="1" type="ORF">HNY73_010968</name>
</gene>
<dbReference type="InterPro" id="IPR011009">
    <property type="entry name" value="Kinase-like_dom_sf"/>
</dbReference>
<organism evidence="1 2">
    <name type="scientific">Argiope bruennichi</name>
    <name type="common">Wasp spider</name>
    <name type="synonym">Aranea bruennichi</name>
    <dbReference type="NCBI Taxonomy" id="94029"/>
    <lineage>
        <taxon>Eukaryota</taxon>
        <taxon>Metazoa</taxon>
        <taxon>Ecdysozoa</taxon>
        <taxon>Arthropoda</taxon>
        <taxon>Chelicerata</taxon>
        <taxon>Arachnida</taxon>
        <taxon>Araneae</taxon>
        <taxon>Araneomorphae</taxon>
        <taxon>Entelegynae</taxon>
        <taxon>Araneoidea</taxon>
        <taxon>Araneidae</taxon>
        <taxon>Argiope</taxon>
    </lineage>
</organism>
<comment type="caution">
    <text evidence="1">The sequence shown here is derived from an EMBL/GenBank/DDBJ whole genome shotgun (WGS) entry which is preliminary data.</text>
</comment>
<dbReference type="Proteomes" id="UP000807504">
    <property type="component" value="Unassembled WGS sequence"/>
</dbReference>
<dbReference type="AlphaFoldDB" id="A0A8T0F8W1"/>
<proteinExistence type="predicted"/>
<reference evidence="1" key="1">
    <citation type="journal article" date="2020" name="bioRxiv">
        <title>Chromosome-level reference genome of the European wasp spider Argiope bruennichi: a resource for studies on range expansion and evolutionary adaptation.</title>
        <authorList>
            <person name="Sheffer M.M."/>
            <person name="Hoppe A."/>
            <person name="Krehenwinkel H."/>
            <person name="Uhl G."/>
            <person name="Kuss A.W."/>
            <person name="Jensen L."/>
            <person name="Jensen C."/>
            <person name="Gillespie R.G."/>
            <person name="Hoff K.J."/>
            <person name="Prost S."/>
        </authorList>
    </citation>
    <scope>NUCLEOTIDE SEQUENCE</scope>
</reference>
<evidence type="ECO:0000313" key="2">
    <source>
        <dbReference type="Proteomes" id="UP000807504"/>
    </source>
</evidence>
<name>A0A8T0F8W1_ARGBR</name>
<dbReference type="Gene3D" id="1.10.510.10">
    <property type="entry name" value="Transferase(Phosphotransferase) domain 1"/>
    <property type="match status" value="1"/>
</dbReference>
<dbReference type="SUPFAM" id="SSF56112">
    <property type="entry name" value="Protein kinase-like (PK-like)"/>
    <property type="match status" value="1"/>
</dbReference>
<keyword evidence="2" id="KW-1185">Reference proteome</keyword>
<protein>
    <submittedName>
        <fullName evidence="1">Uncharacterized protein</fullName>
    </submittedName>
</protein>
<evidence type="ECO:0000313" key="1">
    <source>
        <dbReference type="EMBL" id="KAF8785433.1"/>
    </source>
</evidence>
<reference evidence="1" key="2">
    <citation type="submission" date="2020-06" db="EMBL/GenBank/DDBJ databases">
        <authorList>
            <person name="Sheffer M."/>
        </authorList>
    </citation>
    <scope>NUCLEOTIDE SEQUENCE</scope>
</reference>